<accession>A0A367KQE2</accession>
<dbReference type="AlphaFoldDB" id="A0A367KQE2"/>
<evidence type="ECO:0000256" key="1">
    <source>
        <dbReference type="SAM" id="MobiDB-lite"/>
    </source>
</evidence>
<organism evidence="2 3">
    <name type="scientific">Rhizopus stolonifer</name>
    <name type="common">Rhizopus nigricans</name>
    <dbReference type="NCBI Taxonomy" id="4846"/>
    <lineage>
        <taxon>Eukaryota</taxon>
        <taxon>Fungi</taxon>
        <taxon>Fungi incertae sedis</taxon>
        <taxon>Mucoromycota</taxon>
        <taxon>Mucoromycotina</taxon>
        <taxon>Mucoromycetes</taxon>
        <taxon>Mucorales</taxon>
        <taxon>Mucorineae</taxon>
        <taxon>Rhizopodaceae</taxon>
        <taxon>Rhizopus</taxon>
    </lineage>
</organism>
<dbReference type="OrthoDB" id="2401156at2759"/>
<proteinExistence type="predicted"/>
<reference evidence="2 3" key="1">
    <citation type="journal article" date="2018" name="G3 (Bethesda)">
        <title>Phylogenetic and Phylogenomic Definition of Rhizopus Species.</title>
        <authorList>
            <person name="Gryganskyi A.P."/>
            <person name="Golan J."/>
            <person name="Dolatabadi S."/>
            <person name="Mondo S."/>
            <person name="Robb S."/>
            <person name="Idnurm A."/>
            <person name="Muszewska A."/>
            <person name="Steczkiewicz K."/>
            <person name="Masonjones S."/>
            <person name="Liao H.L."/>
            <person name="Gajdeczka M.T."/>
            <person name="Anike F."/>
            <person name="Vuek A."/>
            <person name="Anishchenko I.M."/>
            <person name="Voigt K."/>
            <person name="de Hoog G.S."/>
            <person name="Smith M.E."/>
            <person name="Heitman J."/>
            <person name="Vilgalys R."/>
            <person name="Stajich J.E."/>
        </authorList>
    </citation>
    <scope>NUCLEOTIDE SEQUENCE [LARGE SCALE GENOMIC DNA]</scope>
    <source>
        <strain evidence="2 3">LSU 92-RS-03</strain>
    </source>
</reference>
<keyword evidence="3" id="KW-1185">Reference proteome</keyword>
<sequence length="558" mass="62884">MATVGSDIKVLTQDWVQKFHFENKVDLNLQNPVQDESIKIEIDAIPHELLPKLDTRQCEKHKRRAGVGRDTAKPITNFYTPLKNIKEAEQIDKKSYIASQDTIKQTHPVSQNTPTQNSSPAMDNAKPQTIPNEQNKPKRSSTVRKTPTLKSYEKHMPNPVYSAQDSIYRLDEHKTNTNDNQPKRSSTTPQQDNYQISWKEEGTGDDLLTSLVTFQTIFEEKGNDTEGLSDLLEQKAKELKIQKLREQQEALKPKTIEELPTRLAECLTISYRHGPPHHPLTLYHTMKMPVSKDRLKAYQLAFQHCINADSGMKKWIKRQRTEPAKENSRLVQPIRRPTIKRSLLHPLSSRKHKGASEDFMIWTTASTDQLGLTVPTNTSILSLSSKKSADFVSSPTSIQEEQLTDVISAAHALLPNQQFSANTTTTSTTQKQIPYEHIDTPSRPRQPSGSTEFKDSSSVSSSESANGGSITASKLKKSAPGRLLSTLGRKTSLRSYSRSKSIEKTDQNETFEKVLTELHHILPHLDRAQLVPYVEEANYDYLTALQLCKAAVLSGKLS</sequence>
<gene>
    <name evidence="2" type="ORF">CU098_010761</name>
</gene>
<feature type="region of interest" description="Disordered" evidence="1">
    <location>
        <begin position="103"/>
        <end position="160"/>
    </location>
</feature>
<name>A0A367KQE2_RHIST</name>
<protein>
    <submittedName>
        <fullName evidence="2">Uncharacterized protein</fullName>
    </submittedName>
</protein>
<feature type="compositionally biased region" description="Polar residues" evidence="1">
    <location>
        <begin position="103"/>
        <end position="134"/>
    </location>
</feature>
<feature type="region of interest" description="Disordered" evidence="1">
    <location>
        <begin position="418"/>
        <end position="475"/>
    </location>
</feature>
<feature type="compositionally biased region" description="Polar residues" evidence="1">
    <location>
        <begin position="177"/>
        <end position="193"/>
    </location>
</feature>
<dbReference type="EMBL" id="PJQM01000688">
    <property type="protein sequence ID" value="RCI04418.1"/>
    <property type="molecule type" value="Genomic_DNA"/>
</dbReference>
<feature type="region of interest" description="Disordered" evidence="1">
    <location>
        <begin position="174"/>
        <end position="193"/>
    </location>
</feature>
<evidence type="ECO:0000313" key="2">
    <source>
        <dbReference type="EMBL" id="RCI04418.1"/>
    </source>
</evidence>
<comment type="caution">
    <text evidence="2">The sequence shown here is derived from an EMBL/GenBank/DDBJ whole genome shotgun (WGS) entry which is preliminary data.</text>
</comment>
<dbReference type="Proteomes" id="UP000253551">
    <property type="component" value="Unassembled WGS sequence"/>
</dbReference>
<evidence type="ECO:0000313" key="3">
    <source>
        <dbReference type="Proteomes" id="UP000253551"/>
    </source>
</evidence>